<dbReference type="GO" id="GO:0016651">
    <property type="term" value="F:oxidoreductase activity, acting on NAD(P)H"/>
    <property type="evidence" value="ECO:0007669"/>
    <property type="project" value="InterPro"/>
</dbReference>
<dbReference type="GO" id="GO:0048038">
    <property type="term" value="F:quinone binding"/>
    <property type="evidence" value="ECO:0007669"/>
    <property type="project" value="UniProtKB-KW"/>
</dbReference>
<name>A0A6J7D303_9ZZZZ</name>
<evidence type="ECO:0000256" key="4">
    <source>
        <dbReference type="ARBA" id="ARBA00022723"/>
    </source>
</evidence>
<dbReference type="PANTHER" id="PTHR10849">
    <property type="entry name" value="NADH DEHYDROGENASE UBIQUINONE IRON-SULFUR PROTEIN 8, MITOCHONDRIAL"/>
    <property type="match status" value="1"/>
</dbReference>
<evidence type="ECO:0000256" key="7">
    <source>
        <dbReference type="ARBA" id="ARBA00023004"/>
    </source>
</evidence>
<dbReference type="GO" id="GO:0046872">
    <property type="term" value="F:metal ion binding"/>
    <property type="evidence" value="ECO:0007669"/>
    <property type="project" value="UniProtKB-KW"/>
</dbReference>
<dbReference type="InterPro" id="IPR010226">
    <property type="entry name" value="NADH_quinone_OxRdtase_chainI"/>
</dbReference>
<feature type="domain" description="4Fe-4S ferredoxin-type" evidence="12">
    <location>
        <begin position="8"/>
        <end position="37"/>
    </location>
</feature>
<keyword evidence="8" id="KW-0411">Iron-sulfur</keyword>
<keyword evidence="6" id="KW-1278">Translocase</keyword>
<organism evidence="13">
    <name type="scientific">freshwater metagenome</name>
    <dbReference type="NCBI Taxonomy" id="449393"/>
    <lineage>
        <taxon>unclassified sequences</taxon>
        <taxon>metagenomes</taxon>
        <taxon>ecological metagenomes</taxon>
    </lineage>
</organism>
<evidence type="ECO:0000256" key="9">
    <source>
        <dbReference type="ARBA" id="ARBA00023027"/>
    </source>
</evidence>
<keyword evidence="11" id="KW-0472">Membrane</keyword>
<evidence type="ECO:0000256" key="11">
    <source>
        <dbReference type="ARBA" id="ARBA00023136"/>
    </source>
</evidence>
<evidence type="ECO:0000313" key="13">
    <source>
        <dbReference type="EMBL" id="CAB4863505.1"/>
    </source>
</evidence>
<evidence type="ECO:0000256" key="8">
    <source>
        <dbReference type="ARBA" id="ARBA00023014"/>
    </source>
</evidence>
<keyword evidence="3" id="KW-0874">Quinone</keyword>
<keyword evidence="1" id="KW-1003">Cell membrane</keyword>
<evidence type="ECO:0000256" key="10">
    <source>
        <dbReference type="ARBA" id="ARBA00023075"/>
    </source>
</evidence>
<gene>
    <name evidence="13" type="ORF">UFOPK3401_00381</name>
</gene>
<dbReference type="GO" id="GO:0016020">
    <property type="term" value="C:membrane"/>
    <property type="evidence" value="ECO:0007669"/>
    <property type="project" value="InterPro"/>
</dbReference>
<dbReference type="InterPro" id="IPR017896">
    <property type="entry name" value="4Fe4S_Fe-S-bd"/>
</dbReference>
<dbReference type="EMBL" id="CAFBLM010000010">
    <property type="protein sequence ID" value="CAB4863505.1"/>
    <property type="molecule type" value="Genomic_DNA"/>
</dbReference>
<accession>A0A6J7D303</accession>
<keyword evidence="5" id="KW-0677">Repeat</keyword>
<dbReference type="InterPro" id="IPR017900">
    <property type="entry name" value="4Fe4S_Fe_S_CS"/>
</dbReference>
<evidence type="ECO:0000256" key="3">
    <source>
        <dbReference type="ARBA" id="ARBA00022719"/>
    </source>
</evidence>
<keyword evidence="7" id="KW-0408">Iron</keyword>
<evidence type="ECO:0000256" key="2">
    <source>
        <dbReference type="ARBA" id="ARBA00022485"/>
    </source>
</evidence>
<keyword evidence="10" id="KW-0830">Ubiquinone</keyword>
<keyword evidence="4" id="KW-0479">Metal-binding</keyword>
<feature type="domain" description="4Fe-4S ferredoxin-type" evidence="12">
    <location>
        <begin position="55"/>
        <end position="84"/>
    </location>
</feature>
<evidence type="ECO:0000259" key="12">
    <source>
        <dbReference type="PROSITE" id="PS51379"/>
    </source>
</evidence>
<dbReference type="AlphaFoldDB" id="A0A6J7D303"/>
<evidence type="ECO:0000256" key="6">
    <source>
        <dbReference type="ARBA" id="ARBA00022967"/>
    </source>
</evidence>
<dbReference type="Gene3D" id="3.30.70.3270">
    <property type="match status" value="1"/>
</dbReference>
<protein>
    <submittedName>
        <fullName evidence="13">Unannotated protein</fullName>
    </submittedName>
</protein>
<keyword evidence="2" id="KW-0004">4Fe-4S</keyword>
<proteinExistence type="predicted"/>
<dbReference type="SUPFAM" id="SSF54862">
    <property type="entry name" value="4Fe-4S ferredoxins"/>
    <property type="match status" value="1"/>
</dbReference>
<dbReference type="PANTHER" id="PTHR10849:SF24">
    <property type="entry name" value="NADH-QUINONE OXIDOREDUCTASE SUBUNIT I 2"/>
    <property type="match status" value="1"/>
</dbReference>
<dbReference type="PROSITE" id="PS00198">
    <property type="entry name" value="4FE4S_FER_1"/>
    <property type="match status" value="1"/>
</dbReference>
<dbReference type="PROSITE" id="PS51379">
    <property type="entry name" value="4FE4S_FER_2"/>
    <property type="match status" value="2"/>
</dbReference>
<evidence type="ECO:0000256" key="5">
    <source>
        <dbReference type="ARBA" id="ARBA00022737"/>
    </source>
</evidence>
<sequence length="112" mass="12066">MNSDSAHGSIALNPSDCTSCMLCVKECPDKCIHIESHPVVTDTGGARPVTISALDRFAIDFGLCIYCGICIDVCPFDALAWVARSTVPGQERQGLIHEMDQLASDWPAQEPT</sequence>
<reference evidence="13" key="1">
    <citation type="submission" date="2020-05" db="EMBL/GenBank/DDBJ databases">
        <authorList>
            <person name="Chiriac C."/>
            <person name="Salcher M."/>
            <person name="Ghai R."/>
            <person name="Kavagutti S V."/>
        </authorList>
    </citation>
    <scope>NUCLEOTIDE SEQUENCE</scope>
</reference>
<dbReference type="Pfam" id="PF00037">
    <property type="entry name" value="Fer4"/>
    <property type="match status" value="2"/>
</dbReference>
<evidence type="ECO:0000256" key="1">
    <source>
        <dbReference type="ARBA" id="ARBA00022475"/>
    </source>
</evidence>
<keyword evidence="9" id="KW-0520">NAD</keyword>
<dbReference type="GO" id="GO:0051539">
    <property type="term" value="F:4 iron, 4 sulfur cluster binding"/>
    <property type="evidence" value="ECO:0007669"/>
    <property type="project" value="UniProtKB-KW"/>
</dbReference>